<dbReference type="Gene3D" id="3.10.450.50">
    <property type="match status" value="1"/>
</dbReference>
<dbReference type="RefSeq" id="WP_317975090.1">
    <property type="nucleotide sequence ID" value="NZ_BTFW01000001.1"/>
</dbReference>
<reference evidence="2 3" key="1">
    <citation type="submission" date="2023-06" db="EMBL/GenBank/DDBJ databases">
        <title>Draft genome sequence of Novosphingobium sp. strain IK01.</title>
        <authorList>
            <person name="Hatamoto M."/>
            <person name="Ikarashi T."/>
            <person name="Yamaguchi T."/>
        </authorList>
    </citation>
    <scope>NUCLEOTIDE SEQUENCE [LARGE SCALE GENOMIC DNA]</scope>
    <source>
        <strain evidence="2 3">IK01</strain>
    </source>
</reference>
<gene>
    <name evidence="2" type="ORF">NUTIK01_21810</name>
</gene>
<dbReference type="EMBL" id="BTFW01000001">
    <property type="protein sequence ID" value="GMM61404.1"/>
    <property type="molecule type" value="Genomic_DNA"/>
</dbReference>
<dbReference type="SUPFAM" id="SSF54427">
    <property type="entry name" value="NTF2-like"/>
    <property type="match status" value="1"/>
</dbReference>
<dbReference type="InterPro" id="IPR037401">
    <property type="entry name" value="SnoaL-like"/>
</dbReference>
<sequence length="128" mass="14142">MRFGLAAWHRAMLAGCPDELLIDLLADEAVFHSPVLHTPQQGKEAVALHLGAICRAIGTTGFTYVRELVDGPEAALEFTAQIDGVEMSGVHLIRFNLEGRIVDFTVLVRPFDAADRLWRKMAEALQDE</sequence>
<feature type="domain" description="SnoaL-like" evidence="1">
    <location>
        <begin position="6"/>
        <end position="103"/>
    </location>
</feature>
<dbReference type="Proteomes" id="UP001187221">
    <property type="component" value="Unassembled WGS sequence"/>
</dbReference>
<evidence type="ECO:0000259" key="1">
    <source>
        <dbReference type="Pfam" id="PF12680"/>
    </source>
</evidence>
<evidence type="ECO:0000313" key="3">
    <source>
        <dbReference type="Proteomes" id="UP001187221"/>
    </source>
</evidence>
<name>A0ABQ6P836_9SPHN</name>
<protein>
    <submittedName>
        <fullName evidence="2">Nuclear transport factor 2 family protein</fullName>
    </submittedName>
</protein>
<keyword evidence="3" id="KW-1185">Reference proteome</keyword>
<evidence type="ECO:0000313" key="2">
    <source>
        <dbReference type="EMBL" id="GMM61404.1"/>
    </source>
</evidence>
<dbReference type="Pfam" id="PF12680">
    <property type="entry name" value="SnoaL_2"/>
    <property type="match status" value="1"/>
</dbReference>
<comment type="caution">
    <text evidence="2">The sequence shown here is derived from an EMBL/GenBank/DDBJ whole genome shotgun (WGS) entry which is preliminary data.</text>
</comment>
<accession>A0ABQ6P836</accession>
<dbReference type="InterPro" id="IPR032710">
    <property type="entry name" value="NTF2-like_dom_sf"/>
</dbReference>
<organism evidence="2 3">
    <name type="scientific">Novosphingobium pituita</name>
    <dbReference type="NCBI Taxonomy" id="3056842"/>
    <lineage>
        <taxon>Bacteria</taxon>
        <taxon>Pseudomonadati</taxon>
        <taxon>Pseudomonadota</taxon>
        <taxon>Alphaproteobacteria</taxon>
        <taxon>Sphingomonadales</taxon>
        <taxon>Sphingomonadaceae</taxon>
        <taxon>Novosphingobium</taxon>
    </lineage>
</organism>
<proteinExistence type="predicted"/>